<sequence>MELVKYLSEFENFYNCENWDCEIDINGELKKLKEVVYEFLTKTQYPKGYIIGFKDWDNSNLKKDNLILILEDEVDILKQKRMEELEVEDKYKLLTIEELFTTLY</sequence>
<dbReference type="RefSeq" id="WP_277730958.1">
    <property type="nucleotide sequence ID" value="NZ_CP120733.1"/>
</dbReference>
<gene>
    <name evidence="1" type="ORF">P4S50_11635</name>
</gene>
<proteinExistence type="predicted"/>
<name>A0ABY8E846_9FIRM</name>
<dbReference type="EMBL" id="CP120733">
    <property type="protein sequence ID" value="WFD09037.1"/>
    <property type="molecule type" value="Genomic_DNA"/>
</dbReference>
<protein>
    <submittedName>
        <fullName evidence="1">Uncharacterized protein</fullName>
    </submittedName>
</protein>
<keyword evidence="2" id="KW-1185">Reference proteome</keyword>
<evidence type="ECO:0000313" key="2">
    <source>
        <dbReference type="Proteomes" id="UP001222800"/>
    </source>
</evidence>
<dbReference type="Proteomes" id="UP001222800">
    <property type="component" value="Chromosome"/>
</dbReference>
<accession>A0ABY8E846</accession>
<evidence type="ECO:0000313" key="1">
    <source>
        <dbReference type="EMBL" id="WFD09037.1"/>
    </source>
</evidence>
<organism evidence="1 2">
    <name type="scientific">Tepidibacter hydrothermalis</name>
    <dbReference type="NCBI Taxonomy" id="3036126"/>
    <lineage>
        <taxon>Bacteria</taxon>
        <taxon>Bacillati</taxon>
        <taxon>Bacillota</taxon>
        <taxon>Clostridia</taxon>
        <taxon>Peptostreptococcales</taxon>
        <taxon>Peptostreptococcaceae</taxon>
        <taxon>Tepidibacter</taxon>
    </lineage>
</organism>
<reference evidence="1 2" key="1">
    <citation type="submission" date="2023-03" db="EMBL/GenBank/DDBJ databases">
        <title>Complete genome sequence of Tepidibacter sp. SWIR-1, isolated from a deep-sea hydrothermal vent.</title>
        <authorList>
            <person name="Li X."/>
        </authorList>
    </citation>
    <scope>NUCLEOTIDE SEQUENCE [LARGE SCALE GENOMIC DNA]</scope>
    <source>
        <strain evidence="1 2">SWIR-1</strain>
    </source>
</reference>